<accession>A0AAD5E4A1</accession>
<evidence type="ECO:0000256" key="1">
    <source>
        <dbReference type="ARBA" id="ARBA00012825"/>
    </source>
</evidence>
<feature type="domain" description="ChlI/MoxR AAA lid" evidence="4">
    <location>
        <begin position="380"/>
        <end position="436"/>
    </location>
</feature>
<dbReference type="GeneID" id="75916415"/>
<feature type="compositionally biased region" description="Polar residues" evidence="3">
    <location>
        <begin position="133"/>
        <end position="152"/>
    </location>
</feature>
<dbReference type="Gene3D" id="1.10.8.80">
    <property type="entry name" value="Magnesium chelatase subunit I, C-Terminal domain"/>
    <property type="match status" value="1"/>
</dbReference>
<comment type="pathway">
    <text evidence="2">Porphyrin-containing compound metabolism.</text>
</comment>
<dbReference type="RefSeq" id="XP_051442105.1">
    <property type="nucleotide sequence ID" value="XM_051591072.1"/>
</dbReference>
<evidence type="ECO:0000313" key="5">
    <source>
        <dbReference type="EMBL" id="KAI8577101.1"/>
    </source>
</evidence>
<organism evidence="5 6">
    <name type="scientific">Umbelopsis ramanniana AG</name>
    <dbReference type="NCBI Taxonomy" id="1314678"/>
    <lineage>
        <taxon>Eukaryota</taxon>
        <taxon>Fungi</taxon>
        <taxon>Fungi incertae sedis</taxon>
        <taxon>Mucoromycota</taxon>
        <taxon>Mucoromycotina</taxon>
        <taxon>Umbelopsidomycetes</taxon>
        <taxon>Umbelopsidales</taxon>
        <taxon>Umbelopsidaceae</taxon>
        <taxon>Umbelopsis</taxon>
    </lineage>
</organism>
<protein>
    <recommendedName>
        <fullName evidence="1">magnesium chelatase</fullName>
        <ecNumber evidence="1">6.6.1.1</ecNumber>
    </recommendedName>
</protein>
<proteinExistence type="predicted"/>
<reference evidence="5" key="2">
    <citation type="journal article" date="2022" name="Proc. Natl. Acad. Sci. U.S.A.">
        <title>Diploid-dominant life cycles characterize the early evolution of Fungi.</title>
        <authorList>
            <person name="Amses K.R."/>
            <person name="Simmons D.R."/>
            <person name="Longcore J.E."/>
            <person name="Mondo S.J."/>
            <person name="Seto K."/>
            <person name="Jeronimo G.H."/>
            <person name="Bonds A.E."/>
            <person name="Quandt C.A."/>
            <person name="Davis W.J."/>
            <person name="Chang Y."/>
            <person name="Federici B.A."/>
            <person name="Kuo A."/>
            <person name="LaButti K."/>
            <person name="Pangilinan J."/>
            <person name="Andreopoulos W."/>
            <person name="Tritt A."/>
            <person name="Riley R."/>
            <person name="Hundley H."/>
            <person name="Johnson J."/>
            <person name="Lipzen A."/>
            <person name="Barry K."/>
            <person name="Lang B.F."/>
            <person name="Cuomo C.A."/>
            <person name="Buchler N.E."/>
            <person name="Grigoriev I.V."/>
            <person name="Spatafora J.W."/>
            <person name="Stajich J.E."/>
            <person name="James T.Y."/>
        </authorList>
    </citation>
    <scope>NUCLEOTIDE SEQUENCE</scope>
    <source>
        <strain evidence="5">AG</strain>
    </source>
</reference>
<dbReference type="EMBL" id="MU620945">
    <property type="protein sequence ID" value="KAI8577101.1"/>
    <property type="molecule type" value="Genomic_DNA"/>
</dbReference>
<sequence length="481" mass="53451">MQHDPQLQSKDWIRDKIQTLRQKSNVSFNQDLFISILLCLISGPGRHLILTASEDQLPNVVSMANKVFTSVFGFTCANINCSPNQTSGDFVQQLFVPVHEENNLDPMSLQPNGMTRMSSNRSYSSYQSNDSNWAGSGASTQSMRHHASNGSSGRPHGKEERMFKSLTQRRTSAAGQSTTSSVDGRNRLGVPSGYGGATGPISPIDFTINRKSNDLSVHHYRGQEDKEYGRFRKSDFGDSSKGFIPTRIAQAVIVKNLHQASDLVQATLLEIIIVQQLKIHSATYNVPSPFIVIAVLPQDAPPRSMLSRLIDRFFVSYRFDDESLSDTPNAADARHGHNQIMKRQILFRHQELKELAASINRVNVNADIVIYIRDIIVGIRTHRLVHCGLTARASQDLVLVVKALSALFKREYVTPDLVSIAAEKVFGHRLVLKDEASSHKILLDNGDSDDQSEINSMLDETADILPADIVMEILRAVHVPL</sequence>
<comment type="caution">
    <text evidence="5">The sequence shown here is derived from an EMBL/GenBank/DDBJ whole genome shotgun (WGS) entry which is preliminary data.</text>
</comment>
<dbReference type="GO" id="GO:0016851">
    <property type="term" value="F:magnesium chelatase activity"/>
    <property type="evidence" value="ECO:0007669"/>
    <property type="project" value="UniProtKB-EC"/>
</dbReference>
<name>A0AAD5E4A1_UMBRA</name>
<feature type="region of interest" description="Disordered" evidence="3">
    <location>
        <begin position="103"/>
        <end position="187"/>
    </location>
</feature>
<keyword evidence="6" id="KW-1185">Reference proteome</keyword>
<evidence type="ECO:0000256" key="3">
    <source>
        <dbReference type="SAM" id="MobiDB-lite"/>
    </source>
</evidence>
<dbReference type="Pfam" id="PF17863">
    <property type="entry name" value="AAA_lid_2"/>
    <property type="match status" value="1"/>
</dbReference>
<evidence type="ECO:0000313" key="6">
    <source>
        <dbReference type="Proteomes" id="UP001206595"/>
    </source>
</evidence>
<dbReference type="PANTHER" id="PTHR11603:SF132">
    <property type="entry name" value="C2H2-TYPE DOMAIN-CONTAINING PROTEIN"/>
    <property type="match status" value="1"/>
</dbReference>
<dbReference type="EC" id="6.6.1.1" evidence="1"/>
<dbReference type="AlphaFoldDB" id="A0AAD5E4A1"/>
<dbReference type="PANTHER" id="PTHR11603">
    <property type="entry name" value="AAA FAMILY ATPASE"/>
    <property type="match status" value="1"/>
</dbReference>
<reference evidence="5" key="1">
    <citation type="submission" date="2021-06" db="EMBL/GenBank/DDBJ databases">
        <authorList>
            <consortium name="DOE Joint Genome Institute"/>
            <person name="Mondo S.J."/>
            <person name="Amses K.R."/>
            <person name="Simmons D.R."/>
            <person name="Longcore J.E."/>
            <person name="Seto K."/>
            <person name="Alves G.H."/>
            <person name="Bonds A.E."/>
            <person name="Quandt C.A."/>
            <person name="Davis W.J."/>
            <person name="Chang Y."/>
            <person name="Letcher P.M."/>
            <person name="Powell M.J."/>
            <person name="Kuo A."/>
            <person name="Labutti K."/>
            <person name="Pangilinan J."/>
            <person name="Andreopoulos W."/>
            <person name="Tritt A."/>
            <person name="Riley R."/>
            <person name="Hundley H."/>
            <person name="Johnson J."/>
            <person name="Lipzen A."/>
            <person name="Barry K."/>
            <person name="Berbee M.L."/>
            <person name="Buchler N.E."/>
            <person name="Grigoriev I.V."/>
            <person name="Spatafora J.W."/>
            <person name="Stajich J.E."/>
            <person name="James T.Y."/>
        </authorList>
    </citation>
    <scope>NUCLEOTIDE SEQUENCE</scope>
    <source>
        <strain evidence="5">AG</strain>
    </source>
</reference>
<feature type="compositionally biased region" description="Polar residues" evidence="3">
    <location>
        <begin position="165"/>
        <end position="183"/>
    </location>
</feature>
<gene>
    <name evidence="5" type="ORF">K450DRAFT_253658</name>
</gene>
<dbReference type="Proteomes" id="UP001206595">
    <property type="component" value="Unassembled WGS sequence"/>
</dbReference>
<evidence type="ECO:0000256" key="2">
    <source>
        <dbReference type="ARBA" id="ARBA00023444"/>
    </source>
</evidence>
<feature type="compositionally biased region" description="Low complexity" evidence="3">
    <location>
        <begin position="118"/>
        <end position="132"/>
    </location>
</feature>
<dbReference type="InterPro" id="IPR041628">
    <property type="entry name" value="ChlI/MoxR_AAA_lid"/>
</dbReference>
<evidence type="ECO:0000259" key="4">
    <source>
        <dbReference type="Pfam" id="PF17863"/>
    </source>
</evidence>
<dbReference type="InterPro" id="IPR052041">
    <property type="entry name" value="Nucleic_acid_metab_PIN/TRAM"/>
</dbReference>